<proteinExistence type="predicted"/>
<sequence>MDFELTTTDLLSKKRQIICYYYRGYVRLLTLFGVIASLSALFFFTFANFIYQTLLQIIHGYISQNRLTTLVNISKSIGSFLCLSCFIFTMAIVIKMILLYIFFPDWLKKQLSTIQETVVIGQTQNNYLLSLKNKQFTIKKSTSQLVTTFLEETQLKIGQRSAPFGLAPATLFLLTSKPIETLNTPSRCNWNKIFLFLFSFVMILGIMSACIFMVQTESHQELADEFNYQQGILSRTLSEPEVNDTVVTQIGDTPTDHIKEPNYLRLQGKELYMTTDSGTTWQFVPIKPEWLQEQQSLTRNLPQKNDWLEQTYNIESEFSWFIFSPNSESQSLYQLSSRDKGKTWQKSLITNQFGPIRYRKVTFFEDGSGVAVFSTTFSHSEESLRVFTTADYGQTWRKSGRTLIGKPIQNASYLSPAAGFLATREDLYYTRDHGQSFNKATITIPEGYSANELSFFQAPNTIVATGSAKLEATFHLANAKDRPNRKVFACLFQSVNEGKSWTFVQQLSQIVSID</sequence>
<evidence type="ECO:0000256" key="1">
    <source>
        <dbReference type="SAM" id="Phobius"/>
    </source>
</evidence>
<feature type="transmembrane region" description="Helical" evidence="1">
    <location>
        <begin position="77"/>
        <end position="103"/>
    </location>
</feature>
<dbReference type="InterPro" id="IPR036278">
    <property type="entry name" value="Sialidase_sf"/>
</dbReference>
<protein>
    <recommendedName>
        <fullName evidence="4">Exo-alpha-sialidase</fullName>
    </recommendedName>
</protein>
<dbReference type="CDD" id="cd15482">
    <property type="entry name" value="Sialidase_non-viral"/>
    <property type="match status" value="1"/>
</dbReference>
<dbReference type="Proteomes" id="UP000674938">
    <property type="component" value="Unassembled WGS sequence"/>
</dbReference>
<dbReference type="InterPro" id="IPR015943">
    <property type="entry name" value="WD40/YVTN_repeat-like_dom_sf"/>
</dbReference>
<evidence type="ECO:0008006" key="4">
    <source>
        <dbReference type="Google" id="ProtNLM"/>
    </source>
</evidence>
<dbReference type="AlphaFoldDB" id="A0A940P190"/>
<evidence type="ECO:0000313" key="3">
    <source>
        <dbReference type="Proteomes" id="UP000674938"/>
    </source>
</evidence>
<reference evidence="2" key="1">
    <citation type="submission" date="2020-12" db="EMBL/GenBank/DDBJ databases">
        <title>Vagococcus allomyrinae sp. nov. and Enterococcus lavae sp. nov., isolated from the larvae of Allomyrina dichotoma.</title>
        <authorList>
            <person name="Lee S.D."/>
        </authorList>
    </citation>
    <scope>NUCLEOTIDE SEQUENCE</scope>
    <source>
        <strain evidence="2">BWB3-3</strain>
    </source>
</reference>
<feature type="transmembrane region" description="Helical" evidence="1">
    <location>
        <begin position="193"/>
        <end position="214"/>
    </location>
</feature>
<organism evidence="2 3">
    <name type="scientific">Vagococcus allomyrinae</name>
    <dbReference type="NCBI Taxonomy" id="2794353"/>
    <lineage>
        <taxon>Bacteria</taxon>
        <taxon>Bacillati</taxon>
        <taxon>Bacillota</taxon>
        <taxon>Bacilli</taxon>
        <taxon>Lactobacillales</taxon>
        <taxon>Enterococcaceae</taxon>
        <taxon>Vagococcus</taxon>
    </lineage>
</organism>
<keyword evidence="1" id="KW-0472">Membrane</keyword>
<gene>
    <name evidence="2" type="ORF">I6N95_01155</name>
</gene>
<keyword evidence="3" id="KW-1185">Reference proteome</keyword>
<evidence type="ECO:0000313" key="2">
    <source>
        <dbReference type="EMBL" id="MBP1039604.1"/>
    </source>
</evidence>
<keyword evidence="1" id="KW-0812">Transmembrane</keyword>
<feature type="transmembrane region" description="Helical" evidence="1">
    <location>
        <begin position="24"/>
        <end position="51"/>
    </location>
</feature>
<comment type="caution">
    <text evidence="2">The sequence shown here is derived from an EMBL/GenBank/DDBJ whole genome shotgun (WGS) entry which is preliminary data.</text>
</comment>
<dbReference type="EMBL" id="JAEEGA010000001">
    <property type="protein sequence ID" value="MBP1039604.1"/>
    <property type="molecule type" value="Genomic_DNA"/>
</dbReference>
<keyword evidence="1" id="KW-1133">Transmembrane helix</keyword>
<dbReference type="SUPFAM" id="SSF50939">
    <property type="entry name" value="Sialidases"/>
    <property type="match status" value="1"/>
</dbReference>
<dbReference type="Gene3D" id="2.130.10.10">
    <property type="entry name" value="YVTN repeat-like/Quinoprotein amine dehydrogenase"/>
    <property type="match status" value="1"/>
</dbReference>
<dbReference type="RefSeq" id="WP_209524500.1">
    <property type="nucleotide sequence ID" value="NZ_JAEEGA010000001.1"/>
</dbReference>
<name>A0A940P190_9ENTE</name>
<accession>A0A940P190</accession>